<evidence type="ECO:0000256" key="6">
    <source>
        <dbReference type="ARBA" id="ARBA00023054"/>
    </source>
</evidence>
<dbReference type="InterPro" id="IPR032675">
    <property type="entry name" value="LRR_dom_sf"/>
</dbReference>
<dbReference type="PRINTS" id="PR00364">
    <property type="entry name" value="DISEASERSIST"/>
</dbReference>
<proteinExistence type="inferred from homology"/>
<dbReference type="GO" id="GO:0043531">
    <property type="term" value="F:ADP binding"/>
    <property type="evidence" value="ECO:0007669"/>
    <property type="project" value="InterPro"/>
</dbReference>
<gene>
    <name evidence="11" type="ORF">NCGR_LOCUS36407</name>
</gene>
<dbReference type="Pfam" id="PF00931">
    <property type="entry name" value="NB-ARC"/>
    <property type="match status" value="1"/>
</dbReference>
<dbReference type="InterPro" id="IPR055414">
    <property type="entry name" value="LRR_R13L4/SHOC2-like"/>
</dbReference>
<keyword evidence="12" id="KW-1185">Reference proteome</keyword>
<evidence type="ECO:0000259" key="7">
    <source>
        <dbReference type="Pfam" id="PF00931"/>
    </source>
</evidence>
<dbReference type="EMBL" id="CAJGYO010000009">
    <property type="protein sequence ID" value="CAD6252760.1"/>
    <property type="molecule type" value="Genomic_DNA"/>
</dbReference>
<dbReference type="AlphaFoldDB" id="A0A811Q9I3"/>
<dbReference type="InterPro" id="IPR038005">
    <property type="entry name" value="RX-like_CC"/>
</dbReference>
<evidence type="ECO:0008006" key="13">
    <source>
        <dbReference type="Google" id="ProtNLM"/>
    </source>
</evidence>
<dbReference type="InterPro" id="IPR044974">
    <property type="entry name" value="Disease_R_plants"/>
</dbReference>
<comment type="caution">
    <text evidence="11">The sequence shown here is derived from an EMBL/GenBank/DDBJ whole genome shotgun (WGS) entry which is preliminary data.</text>
</comment>
<evidence type="ECO:0000259" key="9">
    <source>
        <dbReference type="Pfam" id="PF23559"/>
    </source>
</evidence>
<dbReference type="InterPro" id="IPR027417">
    <property type="entry name" value="P-loop_NTPase"/>
</dbReference>
<dbReference type="Gene3D" id="1.20.5.4130">
    <property type="match status" value="1"/>
</dbReference>
<comment type="similarity">
    <text evidence="1">Belongs to the disease resistance NB-LRR family.</text>
</comment>
<dbReference type="GO" id="GO:0002758">
    <property type="term" value="P:innate immune response-activating signaling pathway"/>
    <property type="evidence" value="ECO:0007669"/>
    <property type="project" value="UniProtKB-ARBA"/>
</dbReference>
<dbReference type="Pfam" id="PF23598">
    <property type="entry name" value="LRR_14"/>
    <property type="match status" value="1"/>
</dbReference>
<name>A0A811Q9I3_9POAL</name>
<dbReference type="GO" id="GO:0042742">
    <property type="term" value="P:defense response to bacterium"/>
    <property type="evidence" value="ECO:0007669"/>
    <property type="project" value="UniProtKB-ARBA"/>
</dbReference>
<evidence type="ECO:0000259" key="8">
    <source>
        <dbReference type="Pfam" id="PF18052"/>
    </source>
</evidence>
<dbReference type="PANTHER" id="PTHR23155:SF1181">
    <property type="entry name" value="OS08G0170200 PROTEIN"/>
    <property type="match status" value="1"/>
</dbReference>
<evidence type="ECO:0000313" key="12">
    <source>
        <dbReference type="Proteomes" id="UP000604825"/>
    </source>
</evidence>
<dbReference type="SUPFAM" id="SSF52058">
    <property type="entry name" value="L domain-like"/>
    <property type="match status" value="1"/>
</dbReference>
<dbReference type="InterPro" id="IPR042197">
    <property type="entry name" value="Apaf_helical"/>
</dbReference>
<dbReference type="SUPFAM" id="SSF52540">
    <property type="entry name" value="P-loop containing nucleoside triphosphate hydrolases"/>
    <property type="match status" value="1"/>
</dbReference>
<evidence type="ECO:0000256" key="3">
    <source>
        <dbReference type="ARBA" id="ARBA00022737"/>
    </source>
</evidence>
<dbReference type="InterPro" id="IPR058922">
    <property type="entry name" value="WHD_DRP"/>
</dbReference>
<dbReference type="OrthoDB" id="693948at2759"/>
<feature type="domain" description="Disease resistance R13L4/SHOC-2-like LRR" evidence="10">
    <location>
        <begin position="553"/>
        <end position="953"/>
    </location>
</feature>
<organism evidence="11 12">
    <name type="scientific">Miscanthus lutarioriparius</name>
    <dbReference type="NCBI Taxonomy" id="422564"/>
    <lineage>
        <taxon>Eukaryota</taxon>
        <taxon>Viridiplantae</taxon>
        <taxon>Streptophyta</taxon>
        <taxon>Embryophyta</taxon>
        <taxon>Tracheophyta</taxon>
        <taxon>Spermatophyta</taxon>
        <taxon>Magnoliopsida</taxon>
        <taxon>Liliopsida</taxon>
        <taxon>Poales</taxon>
        <taxon>Poaceae</taxon>
        <taxon>PACMAD clade</taxon>
        <taxon>Panicoideae</taxon>
        <taxon>Andropogonodae</taxon>
        <taxon>Andropogoneae</taxon>
        <taxon>Saccharinae</taxon>
        <taxon>Miscanthus</taxon>
    </lineage>
</organism>
<evidence type="ECO:0000256" key="4">
    <source>
        <dbReference type="ARBA" id="ARBA00022741"/>
    </source>
</evidence>
<evidence type="ECO:0000256" key="1">
    <source>
        <dbReference type="ARBA" id="ARBA00008894"/>
    </source>
</evidence>
<dbReference type="Gene3D" id="3.80.10.10">
    <property type="entry name" value="Ribonuclease Inhibitor"/>
    <property type="match status" value="1"/>
</dbReference>
<dbReference type="InterPro" id="IPR041118">
    <property type="entry name" value="Rx_N"/>
</dbReference>
<dbReference type="InterPro" id="IPR036388">
    <property type="entry name" value="WH-like_DNA-bd_sf"/>
</dbReference>
<feature type="domain" description="Disease resistance N-terminal" evidence="8">
    <location>
        <begin position="7"/>
        <end position="96"/>
    </location>
</feature>
<keyword evidence="3" id="KW-0677">Repeat</keyword>
<dbReference type="InterPro" id="IPR002182">
    <property type="entry name" value="NB-ARC"/>
</dbReference>
<dbReference type="CDD" id="cd14798">
    <property type="entry name" value="RX-CC_like"/>
    <property type="match status" value="1"/>
</dbReference>
<evidence type="ECO:0000256" key="2">
    <source>
        <dbReference type="ARBA" id="ARBA00022614"/>
    </source>
</evidence>
<dbReference type="Gene3D" id="1.10.10.10">
    <property type="entry name" value="Winged helix-like DNA-binding domain superfamily/Winged helix DNA-binding domain"/>
    <property type="match status" value="1"/>
</dbReference>
<feature type="domain" description="Disease resistance protein winged helix" evidence="9">
    <location>
        <begin position="433"/>
        <end position="502"/>
    </location>
</feature>
<keyword evidence="4" id="KW-0547">Nucleotide-binding</keyword>
<keyword evidence="2" id="KW-0433">Leucine-rich repeat</keyword>
<evidence type="ECO:0000259" key="10">
    <source>
        <dbReference type="Pfam" id="PF23598"/>
    </source>
</evidence>
<dbReference type="Pfam" id="PF23559">
    <property type="entry name" value="WHD_DRP"/>
    <property type="match status" value="1"/>
</dbReference>
<accession>A0A811Q9I3</accession>
<dbReference type="Gene3D" id="3.40.50.300">
    <property type="entry name" value="P-loop containing nucleotide triphosphate hydrolases"/>
    <property type="match status" value="1"/>
</dbReference>
<evidence type="ECO:0000256" key="5">
    <source>
        <dbReference type="ARBA" id="ARBA00022821"/>
    </source>
</evidence>
<dbReference type="FunFam" id="3.40.50.300:FF:001091">
    <property type="entry name" value="Probable disease resistance protein At1g61300"/>
    <property type="match status" value="1"/>
</dbReference>
<sequence>MSVVTGALGSLAPKLLQLLQGEYKLQKGVRKQVQSLSRELDSIYAFLHKVSDVPWDRLDEQVKLWACEVREASYDMEDVLDTFLVCVDGGKNNSDSSSLMTKLGELFSKAKARHCIAAKIMDITKRLEEVANNRQKYKLDEIMCKPLAGTSTIDPRLKAMYKEVTQLIGVDKSSDELISLLNQSQQDHDASNKKMKTVSVVGVGGLGKTTLAKAVYDKLKSQYDCGAFVSIGRDHDLVKVFKDILFHLDSENHKDIHNTERGVELLIHQLREFLKKKRYFIVIDDVWEVRTWEAIELALVENNHGSKVITTTRNVEVANASGEVYKLKQLSYDDSMKLFYTRLSTADRKFLDNHPDDISEKILKKCAGIPLAIITMASLLAGKPECEWSMVYNSIGFHTTDNREAEDTMTILSFSYYDLPPHLRTCLLYLSTYPEDYEIEKDSLIWKWIAEGFIDGKQGTRLFELGERYFNDLINRSLIQPVENWWNGRVERCRVHDMVLDLMRKLSSDETFITILGDNVEETPAPSNVRRLANQNRIAEHINSETMVTGMPKVRSYTAFNCFIDSRDQFLRFKLLRVLDIVDCSFEKGCHLEHLGDLLHLRYLRIRLNGSSFELPMQIGNLKLLQTLDVRQKFPQTLDVQGTLPASIVHLTELVRLCADKKVPDGIGKLVSLEELIILDGFIDKPKRFFKELASLRELRVLQFCTDDGLDESMLGDFMESLSNLQKIQHIDVECLAWYADTAMWEAAGFVLPRSLHYLGWRLIIFSKLPSCINSTCLPNLAYLKLYVITMDEQDLKLLARLPALCSLYLKTESTVTASNINSSDRSFFQKLTHFQTDQMVQFEQPDKEDTSVSLHMWNGKDAMPFASRKSNDSRKVVPSGVMPNLEMLCFGVCLWTLKGNYSDYCGNIGLEYLPSLRELRGCINRDVTVTDSDAAFAALTDACNVHPNHPTFDMHECYYGTLRIL</sequence>
<dbReference type="PANTHER" id="PTHR23155">
    <property type="entry name" value="DISEASE RESISTANCE PROTEIN RP"/>
    <property type="match status" value="1"/>
</dbReference>
<reference evidence="11" key="1">
    <citation type="submission" date="2020-10" db="EMBL/GenBank/DDBJ databases">
        <authorList>
            <person name="Han B."/>
            <person name="Lu T."/>
            <person name="Zhao Q."/>
            <person name="Huang X."/>
            <person name="Zhao Y."/>
        </authorList>
    </citation>
    <scope>NUCLEOTIDE SEQUENCE</scope>
</reference>
<dbReference type="GO" id="GO:0009626">
    <property type="term" value="P:plant-type hypersensitive response"/>
    <property type="evidence" value="ECO:0007669"/>
    <property type="project" value="UniProtKB-ARBA"/>
</dbReference>
<keyword evidence="6" id="KW-0175">Coiled coil</keyword>
<dbReference type="FunFam" id="1.10.10.10:FF:000322">
    <property type="entry name" value="Probable disease resistance protein At1g63360"/>
    <property type="match status" value="1"/>
</dbReference>
<dbReference type="Gene3D" id="1.10.8.430">
    <property type="entry name" value="Helical domain of apoptotic protease-activating factors"/>
    <property type="match status" value="1"/>
</dbReference>
<dbReference type="Pfam" id="PF18052">
    <property type="entry name" value="Rx_N"/>
    <property type="match status" value="1"/>
</dbReference>
<protein>
    <recommendedName>
        <fullName evidence="13">AAA+ ATPase domain-containing protein</fullName>
    </recommendedName>
</protein>
<feature type="domain" description="NB-ARC" evidence="7">
    <location>
        <begin position="192"/>
        <end position="340"/>
    </location>
</feature>
<evidence type="ECO:0000313" key="11">
    <source>
        <dbReference type="EMBL" id="CAD6252760.1"/>
    </source>
</evidence>
<dbReference type="Proteomes" id="UP000604825">
    <property type="component" value="Unassembled WGS sequence"/>
</dbReference>
<keyword evidence="5" id="KW-0611">Plant defense</keyword>